<dbReference type="InterPro" id="IPR032710">
    <property type="entry name" value="NTF2-like_dom_sf"/>
</dbReference>
<dbReference type="AlphaFoldDB" id="A0A9X2T539"/>
<dbReference type="InterPro" id="IPR037401">
    <property type="entry name" value="SnoaL-like"/>
</dbReference>
<evidence type="ECO:0000313" key="2">
    <source>
        <dbReference type="EMBL" id="MCS0495054.1"/>
    </source>
</evidence>
<evidence type="ECO:0000313" key="3">
    <source>
        <dbReference type="Proteomes" id="UP001151088"/>
    </source>
</evidence>
<comment type="caution">
    <text evidence="2">The sequence shown here is derived from an EMBL/GenBank/DDBJ whole genome shotgun (WGS) entry which is preliminary data.</text>
</comment>
<dbReference type="Gene3D" id="3.10.450.50">
    <property type="match status" value="1"/>
</dbReference>
<accession>A0A9X2T539</accession>
<gene>
    <name evidence="2" type="ORF">NVS89_08085</name>
</gene>
<dbReference type="SUPFAM" id="SSF54427">
    <property type="entry name" value="NTF2-like"/>
    <property type="match status" value="1"/>
</dbReference>
<dbReference type="Pfam" id="PF12680">
    <property type="entry name" value="SnoaL_2"/>
    <property type="match status" value="1"/>
</dbReference>
<dbReference type="Proteomes" id="UP001151088">
    <property type="component" value="Unassembled WGS sequence"/>
</dbReference>
<organism evidence="2 3">
    <name type="scientific">Ancylobacter mangrovi</name>
    <dbReference type="NCBI Taxonomy" id="2972472"/>
    <lineage>
        <taxon>Bacteria</taxon>
        <taxon>Pseudomonadati</taxon>
        <taxon>Pseudomonadota</taxon>
        <taxon>Alphaproteobacteria</taxon>
        <taxon>Hyphomicrobiales</taxon>
        <taxon>Xanthobacteraceae</taxon>
        <taxon>Ancylobacter</taxon>
    </lineage>
</organism>
<dbReference type="EMBL" id="JANTHZ010000002">
    <property type="protein sequence ID" value="MCS0495054.1"/>
    <property type="molecule type" value="Genomic_DNA"/>
</dbReference>
<reference evidence="2" key="1">
    <citation type="submission" date="2022-08" db="EMBL/GenBank/DDBJ databases">
        <authorList>
            <person name="Li F."/>
        </authorList>
    </citation>
    <scope>NUCLEOTIDE SEQUENCE</scope>
    <source>
        <strain evidence="2">MQZ15Z-1</strain>
    </source>
</reference>
<protein>
    <submittedName>
        <fullName evidence="2">Nuclear transport factor 2 family protein</fullName>
    </submittedName>
</protein>
<proteinExistence type="predicted"/>
<keyword evidence="3" id="KW-1185">Reference proteome</keyword>
<dbReference type="RefSeq" id="WP_258732092.1">
    <property type="nucleotide sequence ID" value="NZ_JANTHZ010000002.1"/>
</dbReference>
<sequence>MTLLLPAPIAAYFAADRHDGDAVARCFTETGMVRDEKREHKGRAAIARWKAEASDRYQYTVEPRALIHEGDSYTVTGHVAGNFPGSPVDLRYIFRLEGDLIAHLEIVP</sequence>
<name>A0A9X2T539_9HYPH</name>
<feature type="domain" description="SnoaL-like" evidence="1">
    <location>
        <begin position="14"/>
        <end position="102"/>
    </location>
</feature>
<evidence type="ECO:0000259" key="1">
    <source>
        <dbReference type="Pfam" id="PF12680"/>
    </source>
</evidence>